<dbReference type="PANTHER" id="PTHR19879">
    <property type="entry name" value="TRANSCRIPTION INITIATION FACTOR TFIID"/>
    <property type="match status" value="1"/>
</dbReference>
<dbReference type="InterPro" id="IPR001680">
    <property type="entry name" value="WD40_rpt"/>
</dbReference>
<gene>
    <name evidence="2" type="ORF">FXF69_18455</name>
</gene>
<dbReference type="STRING" id="1220554.GCA_001552135_05764"/>
<dbReference type="Proteomes" id="UP000323380">
    <property type="component" value="Unassembled WGS sequence"/>
</dbReference>
<feature type="repeat" description="WD" evidence="1">
    <location>
        <begin position="539"/>
        <end position="573"/>
    </location>
</feature>
<evidence type="ECO:0000313" key="3">
    <source>
        <dbReference type="Proteomes" id="UP000323380"/>
    </source>
</evidence>
<feature type="repeat" description="WD" evidence="1">
    <location>
        <begin position="455"/>
        <end position="496"/>
    </location>
</feature>
<dbReference type="PROSITE" id="PS50082">
    <property type="entry name" value="WD_REPEATS_2"/>
    <property type="match status" value="5"/>
</dbReference>
<dbReference type="SMART" id="SM00320">
    <property type="entry name" value="WD40"/>
    <property type="match status" value="6"/>
</dbReference>
<dbReference type="InterPro" id="IPR011047">
    <property type="entry name" value="Quinoprotein_ADH-like_sf"/>
</dbReference>
<dbReference type="PROSITE" id="PS50294">
    <property type="entry name" value="WD_REPEATS_REGION"/>
    <property type="match status" value="3"/>
</dbReference>
<keyword evidence="3" id="KW-1185">Reference proteome</keyword>
<accession>A0A5D0NN41</accession>
<feature type="repeat" description="WD" evidence="1">
    <location>
        <begin position="497"/>
        <end position="538"/>
    </location>
</feature>
<dbReference type="InterPro" id="IPR015943">
    <property type="entry name" value="WD40/YVTN_repeat-like_dom_sf"/>
</dbReference>
<reference evidence="2 3" key="1">
    <citation type="submission" date="2019-08" db="EMBL/GenBank/DDBJ databases">
        <title>Actinomadura sp. nov. CYP1-5 isolated from mountain soil.</title>
        <authorList>
            <person name="Songsumanus A."/>
            <person name="Kuncharoen N."/>
            <person name="Kudo T."/>
            <person name="Yuki M."/>
            <person name="Igarashi Y."/>
            <person name="Tanasupawat S."/>
        </authorList>
    </citation>
    <scope>NUCLEOTIDE SEQUENCE [LARGE SCALE GENOMIC DNA]</scope>
    <source>
        <strain evidence="2 3">JCM 14158</strain>
    </source>
</reference>
<organism evidence="2 3">
    <name type="scientific">Actinomadura chibensis</name>
    <dbReference type="NCBI Taxonomy" id="392828"/>
    <lineage>
        <taxon>Bacteria</taxon>
        <taxon>Bacillati</taxon>
        <taxon>Actinomycetota</taxon>
        <taxon>Actinomycetes</taxon>
        <taxon>Streptosporangiales</taxon>
        <taxon>Thermomonosporaceae</taxon>
        <taxon>Actinomadura</taxon>
    </lineage>
</organism>
<dbReference type="AlphaFoldDB" id="A0A5D0NN41"/>
<dbReference type="CDD" id="cd00200">
    <property type="entry name" value="WD40"/>
    <property type="match status" value="1"/>
</dbReference>
<proteinExistence type="predicted"/>
<dbReference type="Pfam" id="PF00400">
    <property type="entry name" value="WD40"/>
    <property type="match status" value="6"/>
</dbReference>
<dbReference type="EMBL" id="VSFG01000003">
    <property type="protein sequence ID" value="TYB45421.1"/>
    <property type="molecule type" value="Genomic_DNA"/>
</dbReference>
<protein>
    <submittedName>
        <fullName evidence="2">WD40 repeat domain-containing protein</fullName>
    </submittedName>
</protein>
<dbReference type="RefSeq" id="WP_148344385.1">
    <property type="nucleotide sequence ID" value="NZ_VSFG01000003.1"/>
</dbReference>
<dbReference type="Gene3D" id="2.130.10.10">
    <property type="entry name" value="YVTN repeat-like/Quinoprotein amine dehydrogenase"/>
    <property type="match status" value="2"/>
</dbReference>
<keyword evidence="1" id="KW-0853">WD repeat</keyword>
<name>A0A5D0NN41_9ACTN</name>
<sequence>MSVPGSVRWRRRRRARLLASARTPDAAARLARLAADPDARVRGIAGAALADPGGQAGIDAVCDVLIEDGGEELTALVLRAGYLPSRPERRALVLFLTGRFDEYAELDVDGALLAAARAVAGEGLRARLAARARESARVEWTGLGTGPRGAGAPTRAMTGAEWDAAIGILVASGRWDDLWRLVTRTPPPWSARILRELADRGRRPAEAAAFEEFAALARSCPEGVPTGIATGESVALDAFDTPASAYPALAVTPDGSLLATGGEGRGVRLWHLPSGAPAGTLDHPGAVCDLAVFPDGSLLASCDGDSVRLWDLPARRPADPAELRRESGSEVLPAFGVQLAVAPDGRFLATAARGGPLVWRRPFGAPARERRCGSTGYPPIAAAGTGGGLIATHDGGGAVRLWSPDSERPVTALEYHDDDVVTMAVSPRGDLLAASGWDGTVQVWRLPSGEPAARLTGHAAAVSALAMSPDGRLLATADHAGSVRLWRLPSGAPAARLTGRGRAVTALAVSADGGLLAGGDDRGRIRLWRLPDGAAAGAWAAHPKEVGKLAFTPAGTLLISAAGERFVRLWRLRHPALRAPLGTPVDELDKAAAGRLPDLVGDDRDRPWALLVAALVEWRHRHDIELAAAAPDASDIEVEGG</sequence>
<feature type="repeat" description="WD" evidence="1">
    <location>
        <begin position="239"/>
        <end position="280"/>
    </location>
</feature>
<feature type="repeat" description="WD" evidence="1">
    <location>
        <begin position="413"/>
        <end position="454"/>
    </location>
</feature>
<dbReference type="SUPFAM" id="SSF50998">
    <property type="entry name" value="Quinoprotein alcohol dehydrogenase-like"/>
    <property type="match status" value="1"/>
</dbReference>
<evidence type="ECO:0000256" key="1">
    <source>
        <dbReference type="PROSITE-ProRule" id="PRU00221"/>
    </source>
</evidence>
<evidence type="ECO:0000313" key="2">
    <source>
        <dbReference type="EMBL" id="TYB45421.1"/>
    </source>
</evidence>
<comment type="caution">
    <text evidence="2">The sequence shown here is derived from an EMBL/GenBank/DDBJ whole genome shotgun (WGS) entry which is preliminary data.</text>
</comment>
<dbReference type="PANTHER" id="PTHR19879:SF9">
    <property type="entry name" value="TRANSCRIPTION INITIATION FACTOR TFIID SUBUNIT 5"/>
    <property type="match status" value="1"/>
</dbReference>